<dbReference type="AlphaFoldDB" id="A0A9Q0B5K7"/>
<evidence type="ECO:0000313" key="3">
    <source>
        <dbReference type="EMBL" id="KAI3552206.1"/>
    </source>
</evidence>
<reference evidence="3" key="1">
    <citation type="submission" date="2019-01" db="EMBL/GenBank/DDBJ databases">
        <title>Colletotrichum abscissum LGMF1257.</title>
        <authorList>
            <person name="Baroncelli R."/>
        </authorList>
    </citation>
    <scope>NUCLEOTIDE SEQUENCE</scope>
    <source>
        <strain evidence="3">Ca142</strain>
    </source>
</reference>
<feature type="compositionally biased region" description="Gly residues" evidence="1">
    <location>
        <begin position="128"/>
        <end position="142"/>
    </location>
</feature>
<keyword evidence="2" id="KW-0812">Transmembrane</keyword>
<sequence>MSVVDERILSAKSYTSLLTNSSSPRQARYYESTALISFTIYPFTQILIHFFPFPVFKMRLSTLATISCQLLLAASLPISTTEISSRNNGIAQGSTDSSLADRSIAQSAATTPSKATEKEAAAGEAGTAEGGAAGGAEGGAAGGEEAKGPNEKEIEGQFIVPVRLGGANVKQDVLFPPAKNGRFEVEFQNAVGRTLTVTENRSPAPPPAGFTAIEAVSYKVSLAEGAQGVTLSKIDYILNPGNTLDISKGQVGRLFPELNAFIIDPALGELEFEAEENELTLKVANMNGEFAFFLPQAGAAAGAAA</sequence>
<keyword evidence="2" id="KW-0472">Membrane</keyword>
<dbReference type="OrthoDB" id="3014608at2759"/>
<evidence type="ECO:0000313" key="4">
    <source>
        <dbReference type="Proteomes" id="UP001056436"/>
    </source>
</evidence>
<keyword evidence="4" id="KW-1185">Reference proteome</keyword>
<proteinExistence type="predicted"/>
<name>A0A9Q0B5K7_9PEZI</name>
<feature type="region of interest" description="Disordered" evidence="1">
    <location>
        <begin position="86"/>
        <end position="150"/>
    </location>
</feature>
<protein>
    <recommendedName>
        <fullName evidence="5">Accumulation-associated protein</fullName>
    </recommendedName>
</protein>
<dbReference type="EMBL" id="SDAQ01000037">
    <property type="protein sequence ID" value="KAI3552206.1"/>
    <property type="molecule type" value="Genomic_DNA"/>
</dbReference>
<comment type="caution">
    <text evidence="3">The sequence shown here is derived from an EMBL/GenBank/DDBJ whole genome shotgun (WGS) entry which is preliminary data.</text>
</comment>
<feature type="transmembrane region" description="Helical" evidence="2">
    <location>
        <begin position="34"/>
        <end position="53"/>
    </location>
</feature>
<evidence type="ECO:0008006" key="5">
    <source>
        <dbReference type="Google" id="ProtNLM"/>
    </source>
</evidence>
<dbReference type="Proteomes" id="UP001056436">
    <property type="component" value="Unassembled WGS sequence"/>
</dbReference>
<accession>A0A9Q0B5K7</accession>
<keyword evidence="2" id="KW-1133">Transmembrane helix</keyword>
<gene>
    <name evidence="3" type="ORF">CABS02_07107</name>
</gene>
<feature type="compositionally biased region" description="Polar residues" evidence="1">
    <location>
        <begin position="86"/>
        <end position="114"/>
    </location>
</feature>
<evidence type="ECO:0000256" key="1">
    <source>
        <dbReference type="SAM" id="MobiDB-lite"/>
    </source>
</evidence>
<organism evidence="3 4">
    <name type="scientific">Colletotrichum abscissum</name>
    <dbReference type="NCBI Taxonomy" id="1671311"/>
    <lineage>
        <taxon>Eukaryota</taxon>
        <taxon>Fungi</taxon>
        <taxon>Dikarya</taxon>
        <taxon>Ascomycota</taxon>
        <taxon>Pezizomycotina</taxon>
        <taxon>Sordariomycetes</taxon>
        <taxon>Hypocreomycetidae</taxon>
        <taxon>Glomerellales</taxon>
        <taxon>Glomerellaceae</taxon>
        <taxon>Colletotrichum</taxon>
        <taxon>Colletotrichum acutatum species complex</taxon>
    </lineage>
</organism>
<evidence type="ECO:0000256" key="2">
    <source>
        <dbReference type="SAM" id="Phobius"/>
    </source>
</evidence>